<dbReference type="FunFam" id="3.30.200.20:FF:000429">
    <property type="entry name" value="Calcium/calmodulin-dependent protein kinase kinase"/>
    <property type="match status" value="1"/>
</dbReference>
<dbReference type="Gene3D" id="1.10.510.10">
    <property type="entry name" value="Transferase(Phosphotransferase) domain 1"/>
    <property type="match status" value="1"/>
</dbReference>
<dbReference type="Proteomes" id="UP000076858">
    <property type="component" value="Unassembled WGS sequence"/>
</dbReference>
<evidence type="ECO:0000313" key="13">
    <source>
        <dbReference type="EMBL" id="KZS13903.1"/>
    </source>
</evidence>
<dbReference type="GO" id="GO:0005516">
    <property type="term" value="F:calmodulin binding"/>
    <property type="evidence" value="ECO:0007669"/>
    <property type="project" value="UniProtKB-KW"/>
</dbReference>
<dbReference type="Gene3D" id="3.30.200.20">
    <property type="entry name" value="Phosphorylase Kinase, domain 1"/>
    <property type="match status" value="1"/>
</dbReference>
<evidence type="ECO:0000259" key="12">
    <source>
        <dbReference type="PROSITE" id="PS50011"/>
    </source>
</evidence>
<keyword evidence="4" id="KW-0723">Serine/threonine-protein kinase</keyword>
<evidence type="ECO:0000256" key="3">
    <source>
        <dbReference type="ARBA" id="ARBA00022490"/>
    </source>
</evidence>
<dbReference type="GO" id="GO:0005524">
    <property type="term" value="F:ATP binding"/>
    <property type="evidence" value="ECO:0007669"/>
    <property type="project" value="UniProtKB-UniRule"/>
</dbReference>
<dbReference type="GO" id="GO:0005737">
    <property type="term" value="C:cytoplasm"/>
    <property type="evidence" value="ECO:0007669"/>
    <property type="project" value="UniProtKB-SubCell"/>
</dbReference>
<dbReference type="STRING" id="35525.A0A0P5UJC7"/>
<name>A0A0P5UJC7_9CRUS</name>
<evidence type="ECO:0000256" key="1">
    <source>
        <dbReference type="ARBA" id="ARBA00004496"/>
    </source>
</evidence>
<dbReference type="PROSITE" id="PS00107">
    <property type="entry name" value="PROTEIN_KINASE_ATP"/>
    <property type="match status" value="1"/>
</dbReference>
<comment type="subcellular location">
    <subcellularLocation>
        <location evidence="1">Cytoplasm</location>
    </subcellularLocation>
</comment>
<dbReference type="GO" id="GO:0005634">
    <property type="term" value="C:nucleus"/>
    <property type="evidence" value="ECO:0007669"/>
    <property type="project" value="UniProtKB-ARBA"/>
</dbReference>
<evidence type="ECO:0000256" key="6">
    <source>
        <dbReference type="ARBA" id="ARBA00022741"/>
    </source>
</evidence>
<evidence type="ECO:0000256" key="4">
    <source>
        <dbReference type="ARBA" id="ARBA00022527"/>
    </source>
</evidence>
<evidence type="ECO:0000256" key="5">
    <source>
        <dbReference type="ARBA" id="ARBA00022679"/>
    </source>
</evidence>
<dbReference type="InterPro" id="IPR017441">
    <property type="entry name" value="Protein_kinase_ATP_BS"/>
</dbReference>
<dbReference type="EC" id="2.7.11.17" evidence="2"/>
<keyword evidence="9" id="KW-0112">Calmodulin-binding</keyword>
<feature type="domain" description="Protein kinase" evidence="12">
    <location>
        <begin position="143"/>
        <end position="423"/>
    </location>
</feature>
<dbReference type="PROSITE" id="PS50011">
    <property type="entry name" value="PROTEIN_KINASE_DOM"/>
    <property type="match status" value="1"/>
</dbReference>
<evidence type="ECO:0000256" key="9">
    <source>
        <dbReference type="ARBA" id="ARBA00022860"/>
    </source>
</evidence>
<evidence type="ECO:0000256" key="10">
    <source>
        <dbReference type="ARBA" id="ARBA00047307"/>
    </source>
</evidence>
<dbReference type="Pfam" id="PF00069">
    <property type="entry name" value="Pkinase"/>
    <property type="match status" value="1"/>
</dbReference>
<dbReference type="InterPro" id="IPR000719">
    <property type="entry name" value="Prot_kinase_dom"/>
</dbReference>
<organism evidence="13 14">
    <name type="scientific">Daphnia magna</name>
    <dbReference type="NCBI Taxonomy" id="35525"/>
    <lineage>
        <taxon>Eukaryota</taxon>
        <taxon>Metazoa</taxon>
        <taxon>Ecdysozoa</taxon>
        <taxon>Arthropoda</taxon>
        <taxon>Crustacea</taxon>
        <taxon>Branchiopoda</taxon>
        <taxon>Diplostraca</taxon>
        <taxon>Cladocera</taxon>
        <taxon>Anomopoda</taxon>
        <taxon>Daphniidae</taxon>
        <taxon>Daphnia</taxon>
    </lineage>
</organism>
<keyword evidence="7" id="KW-0418">Kinase</keyword>
<dbReference type="AlphaFoldDB" id="A0A0P5UJC7"/>
<dbReference type="SMART" id="SM00220">
    <property type="entry name" value="S_TKc"/>
    <property type="match status" value="1"/>
</dbReference>
<comment type="catalytic activity">
    <reaction evidence="10">
        <text>L-threonyl-[protein] + ATP = O-phospho-L-threonyl-[protein] + ADP + H(+)</text>
        <dbReference type="Rhea" id="RHEA:46608"/>
        <dbReference type="Rhea" id="RHEA-COMP:11060"/>
        <dbReference type="Rhea" id="RHEA-COMP:11605"/>
        <dbReference type="ChEBI" id="CHEBI:15378"/>
        <dbReference type="ChEBI" id="CHEBI:30013"/>
        <dbReference type="ChEBI" id="CHEBI:30616"/>
        <dbReference type="ChEBI" id="CHEBI:61977"/>
        <dbReference type="ChEBI" id="CHEBI:456216"/>
        <dbReference type="EC" id="2.7.11.17"/>
    </reaction>
</comment>
<sequence length="540" mass="59685">MHPEKEKTANTSSGFFLPSRKVNNSAKSSMGVEIQHEIVFSSSVPSPSTLPHPCLSHSGLVNVSNQIQSMDLNGSDGGENSRSPSHAIAIPSGISLHFKRPIFPNLPYSPMSSPSNVRRRCPLKQSRHVSIEKTGQYIQLNQYLLKEPIGQGSYGIVKLAYNEADDIHYAMKILSKKKLLQKAGVYGRLAPQRNKLGKSGSTGTITHPLDRVHREIAVLKKLDHPNVVKLVEVLDDPAQDNLYLVFELLELGPVVEVPNDNPMEEDQARIRFRDLLLGIEYLHHNHVIHRDIKPANLLLGDDGLLRIADFGVCNEFHGAEDVWLDNTVGTPAFLAPEALVGKFSGKAADIWSMGITLYAFVYGSLPFYDTNIVALYGLIQHQGLRFPARPSTSAKLKDLLIRMLCKDPSKRITVPEIKVHSWVTCDGSWPLPAEEENCKSGPLEITAEDVAHSVRSIPHLASLILVKAMLRKHSFQHPFKVNSNPSLVKAGRSEMMGKQLRFQSGGRSNSAPDSYSVFFERGVSLDLPVLREAATDVSSQ</sequence>
<dbReference type="PANTHER" id="PTHR24346">
    <property type="entry name" value="MAP/MICROTUBULE AFFINITY-REGULATING KINASE"/>
    <property type="match status" value="1"/>
</dbReference>
<comment type="catalytic activity">
    <reaction evidence="11">
        <text>L-seryl-[protein] + ATP = O-phospho-L-seryl-[protein] + ADP + H(+)</text>
        <dbReference type="Rhea" id="RHEA:17989"/>
        <dbReference type="Rhea" id="RHEA-COMP:9863"/>
        <dbReference type="Rhea" id="RHEA-COMP:11604"/>
        <dbReference type="ChEBI" id="CHEBI:15378"/>
        <dbReference type="ChEBI" id="CHEBI:29999"/>
        <dbReference type="ChEBI" id="CHEBI:30616"/>
        <dbReference type="ChEBI" id="CHEBI:83421"/>
        <dbReference type="ChEBI" id="CHEBI:456216"/>
        <dbReference type="EC" id="2.7.11.17"/>
    </reaction>
</comment>
<keyword evidence="5" id="KW-0808">Transferase</keyword>
<protein>
    <recommendedName>
        <fullName evidence="2">calcium/calmodulin-dependent protein kinase</fullName>
        <ecNumber evidence="2">2.7.11.17</ecNumber>
    </recommendedName>
</protein>
<dbReference type="OrthoDB" id="68483at2759"/>
<evidence type="ECO:0000313" key="14">
    <source>
        <dbReference type="Proteomes" id="UP000076858"/>
    </source>
</evidence>
<evidence type="ECO:0000256" key="11">
    <source>
        <dbReference type="ARBA" id="ARBA00047430"/>
    </source>
</evidence>
<comment type="caution">
    <text evidence="13">The sequence shown here is derived from an EMBL/GenBank/DDBJ whole genome shotgun (WGS) entry which is preliminary data.</text>
</comment>
<reference evidence="13 14" key="1">
    <citation type="submission" date="2016-03" db="EMBL/GenBank/DDBJ databases">
        <title>EvidentialGene: Evidence-directed Construction of Genes on Genomes.</title>
        <authorList>
            <person name="Gilbert D.G."/>
            <person name="Choi J.-H."/>
            <person name="Mockaitis K."/>
            <person name="Colbourne J."/>
            <person name="Pfrender M."/>
        </authorList>
    </citation>
    <scope>NUCLEOTIDE SEQUENCE [LARGE SCALE GENOMIC DNA]</scope>
    <source>
        <strain evidence="13 14">Xinb3</strain>
        <tissue evidence="13">Complete organism</tissue>
    </source>
</reference>
<keyword evidence="14" id="KW-1185">Reference proteome</keyword>
<dbReference type="EMBL" id="LRGB01001005">
    <property type="protein sequence ID" value="KZS13903.1"/>
    <property type="molecule type" value="Genomic_DNA"/>
</dbReference>
<keyword evidence="8" id="KW-0067">ATP-binding</keyword>
<proteinExistence type="predicted"/>
<dbReference type="SUPFAM" id="SSF56112">
    <property type="entry name" value="Protein kinase-like (PK-like)"/>
    <property type="match status" value="1"/>
</dbReference>
<evidence type="ECO:0000256" key="2">
    <source>
        <dbReference type="ARBA" id="ARBA00012434"/>
    </source>
</evidence>
<accession>A0A0P5UJC7</accession>
<keyword evidence="6" id="KW-0547">Nucleotide-binding</keyword>
<evidence type="ECO:0000256" key="7">
    <source>
        <dbReference type="ARBA" id="ARBA00022777"/>
    </source>
</evidence>
<dbReference type="FunFam" id="1.10.510.10:FF:000571">
    <property type="entry name" value="Maternal embryonic leucine zipper kinase"/>
    <property type="match status" value="1"/>
</dbReference>
<gene>
    <name evidence="13" type="ORF">APZ42_020503</name>
</gene>
<keyword evidence="3" id="KW-0963">Cytoplasm</keyword>
<dbReference type="PROSITE" id="PS00108">
    <property type="entry name" value="PROTEIN_KINASE_ST"/>
    <property type="match status" value="1"/>
</dbReference>
<dbReference type="GO" id="GO:0035556">
    <property type="term" value="P:intracellular signal transduction"/>
    <property type="evidence" value="ECO:0007669"/>
    <property type="project" value="TreeGrafter"/>
</dbReference>
<dbReference type="InterPro" id="IPR008271">
    <property type="entry name" value="Ser/Thr_kinase_AS"/>
</dbReference>
<evidence type="ECO:0000256" key="8">
    <source>
        <dbReference type="ARBA" id="ARBA00022840"/>
    </source>
</evidence>
<dbReference type="InterPro" id="IPR011009">
    <property type="entry name" value="Kinase-like_dom_sf"/>
</dbReference>
<dbReference type="PANTHER" id="PTHR24346:SF77">
    <property type="entry name" value="SERINE THREONINE PROTEIN KINASE"/>
    <property type="match status" value="1"/>
</dbReference>
<dbReference type="GO" id="GO:0004683">
    <property type="term" value="F:calcium/calmodulin-dependent protein kinase activity"/>
    <property type="evidence" value="ECO:0007669"/>
    <property type="project" value="UniProtKB-EC"/>
</dbReference>